<dbReference type="InterPro" id="IPR003156">
    <property type="entry name" value="DHHA1_dom"/>
</dbReference>
<dbReference type="AlphaFoldDB" id="A0A1F8FB39"/>
<dbReference type="PANTHER" id="PTHR46922">
    <property type="entry name" value="DHHA1 DOMAIN PROTEIN"/>
    <property type="match status" value="1"/>
</dbReference>
<dbReference type="InterPro" id="IPR038763">
    <property type="entry name" value="DHH_sf"/>
</dbReference>
<gene>
    <name evidence="2" type="ORF">A3C61_00080</name>
</gene>
<evidence type="ECO:0000313" key="3">
    <source>
        <dbReference type="Proteomes" id="UP000178908"/>
    </source>
</evidence>
<feature type="non-terminal residue" evidence="2">
    <location>
        <position position="257"/>
    </location>
</feature>
<comment type="caution">
    <text evidence="2">The sequence shown here is derived from an EMBL/GenBank/DDBJ whole genome shotgun (WGS) entry which is preliminary data.</text>
</comment>
<organism evidence="2 3">
    <name type="scientific">Candidatus Yanofskybacteria bacterium RIFCSPHIGHO2_02_FULL_39_10</name>
    <dbReference type="NCBI Taxonomy" id="1802674"/>
    <lineage>
        <taxon>Bacteria</taxon>
        <taxon>Candidatus Yanofskyibacteriota</taxon>
    </lineage>
</organism>
<dbReference type="EMBL" id="MGJO01000012">
    <property type="protein sequence ID" value="OGN09790.1"/>
    <property type="molecule type" value="Genomic_DNA"/>
</dbReference>
<dbReference type="Gene3D" id="3.10.310.30">
    <property type="match status" value="1"/>
</dbReference>
<proteinExistence type="predicted"/>
<evidence type="ECO:0000313" key="2">
    <source>
        <dbReference type="EMBL" id="OGN09790.1"/>
    </source>
</evidence>
<protein>
    <recommendedName>
        <fullName evidence="1">DHHA1 domain-containing protein</fullName>
    </recommendedName>
</protein>
<dbReference type="Pfam" id="PF02272">
    <property type="entry name" value="DHHA1"/>
    <property type="match status" value="1"/>
</dbReference>
<dbReference type="Proteomes" id="UP000178908">
    <property type="component" value="Unassembled WGS sequence"/>
</dbReference>
<feature type="domain" description="DHHA1" evidence="1">
    <location>
        <begin position="216"/>
        <end position="257"/>
    </location>
</feature>
<dbReference type="PANTHER" id="PTHR46922:SF4">
    <property type="entry name" value="DHHA1 DOMAIN PROTEIN"/>
    <property type="match status" value="1"/>
</dbReference>
<evidence type="ECO:0000259" key="1">
    <source>
        <dbReference type="Pfam" id="PF02272"/>
    </source>
</evidence>
<dbReference type="GO" id="GO:0003676">
    <property type="term" value="F:nucleic acid binding"/>
    <property type="evidence" value="ECO:0007669"/>
    <property type="project" value="InterPro"/>
</dbReference>
<accession>A0A1F8FB39</accession>
<sequence length="257" mass="29169">MKQIVILYHAECPDGFGGAWAAYKKFGDSAEYIGVHHEAPPPEGLVDKEVYMVDFTYPVDILKEIISKNKRVTAIDHHASMEEAIKLTQDYSYGNDNSGSVLAWKYFHKDSVPKLLEYVEDRDLYKFSLPNSRAICAFIDSFDYNFSVWDELAVNLEDADKRNDLIEKGNLIVKYEEELVKKIIEDNARLVEFEGYKIYSVNAPHEFASDIGNILYKRNPPMAIIWREDKDKVSVSLRSDGTVDVGKIAAKFGGGGH</sequence>
<dbReference type="SUPFAM" id="SSF64182">
    <property type="entry name" value="DHH phosphoesterases"/>
    <property type="match status" value="1"/>
</dbReference>
<reference evidence="2 3" key="1">
    <citation type="journal article" date="2016" name="Nat. Commun.">
        <title>Thousands of microbial genomes shed light on interconnected biogeochemical processes in an aquifer system.</title>
        <authorList>
            <person name="Anantharaman K."/>
            <person name="Brown C.T."/>
            <person name="Hug L.A."/>
            <person name="Sharon I."/>
            <person name="Castelle C.J."/>
            <person name="Probst A.J."/>
            <person name="Thomas B.C."/>
            <person name="Singh A."/>
            <person name="Wilkins M.J."/>
            <person name="Karaoz U."/>
            <person name="Brodie E.L."/>
            <person name="Williams K.H."/>
            <person name="Hubbard S.S."/>
            <person name="Banfield J.F."/>
        </authorList>
    </citation>
    <scope>NUCLEOTIDE SEQUENCE [LARGE SCALE GENOMIC DNA]</scope>
</reference>
<name>A0A1F8FB39_9BACT</name>